<evidence type="ECO:0000256" key="13">
    <source>
        <dbReference type="ARBA" id="ARBA00048639"/>
    </source>
</evidence>
<dbReference type="RefSeq" id="WP_262685885.1">
    <property type="nucleotide sequence ID" value="NZ_JAOQIO010000084.1"/>
</dbReference>
<evidence type="ECO:0000256" key="5">
    <source>
        <dbReference type="ARBA" id="ARBA00005161"/>
    </source>
</evidence>
<feature type="binding site" evidence="15">
    <location>
        <position position="180"/>
    </location>
    <ligand>
        <name>FMN</name>
        <dbReference type="ChEBI" id="CHEBI:58210"/>
    </ligand>
</feature>
<dbReference type="GO" id="GO:0106430">
    <property type="term" value="F:dihydroorotate dehydrogenase (quinone) activity"/>
    <property type="evidence" value="ECO:0007669"/>
    <property type="project" value="UniProtKB-EC"/>
</dbReference>
<comment type="subunit">
    <text evidence="15">Monomer.</text>
</comment>
<dbReference type="HAMAP" id="MF_00225">
    <property type="entry name" value="DHO_dh_type2"/>
    <property type="match status" value="1"/>
</dbReference>
<feature type="binding site" evidence="15">
    <location>
        <position position="93"/>
    </location>
    <ligand>
        <name>FMN</name>
        <dbReference type="ChEBI" id="CHEBI:58210"/>
    </ligand>
</feature>
<dbReference type="EC" id="1.3.5.2" evidence="15"/>
<gene>
    <name evidence="15" type="primary">pyrD</name>
    <name evidence="17" type="ORF">OB236_22110</name>
</gene>
<feature type="binding site" evidence="15">
    <location>
        <position position="185"/>
    </location>
    <ligand>
        <name>substrate</name>
    </ligand>
</feature>
<feature type="binding site" evidence="15">
    <location>
        <position position="276"/>
    </location>
    <ligand>
        <name>FMN</name>
        <dbReference type="ChEBI" id="CHEBI:58210"/>
    </ligand>
</feature>
<evidence type="ECO:0000256" key="14">
    <source>
        <dbReference type="ARBA" id="ARBA00048996"/>
    </source>
</evidence>
<keyword evidence="18" id="KW-1185">Reference proteome</keyword>
<keyword evidence="12 15" id="KW-0472">Membrane</keyword>
<comment type="catalytic activity">
    <reaction evidence="14">
        <text>(S)-dihydroorotate + NAD(+) = orotate + NADH + H(+)</text>
        <dbReference type="Rhea" id="RHEA:13513"/>
        <dbReference type="ChEBI" id="CHEBI:15378"/>
        <dbReference type="ChEBI" id="CHEBI:30839"/>
        <dbReference type="ChEBI" id="CHEBI:30864"/>
        <dbReference type="ChEBI" id="CHEBI:57540"/>
        <dbReference type="ChEBI" id="CHEBI:57945"/>
        <dbReference type="EC" id="1.3.1.14"/>
    </reaction>
</comment>
<dbReference type="Proteomes" id="UP001652445">
    <property type="component" value="Unassembled WGS sequence"/>
</dbReference>
<evidence type="ECO:0000256" key="11">
    <source>
        <dbReference type="ARBA" id="ARBA00023002"/>
    </source>
</evidence>
<proteinExistence type="inferred from homology"/>
<comment type="function">
    <text evidence="2">Catalyzes the conversion of dihydroorotate to orotate with NAD(+) as electron acceptor.</text>
</comment>
<comment type="subcellular location">
    <subcellularLocation>
        <location evidence="15">Cell membrane</location>
        <topology evidence="15">Peripheral membrane protein</topology>
    </subcellularLocation>
    <subcellularLocation>
        <location evidence="3">Membrane</location>
    </subcellularLocation>
</comment>
<feature type="binding site" evidence="15">
    <location>
        <begin position="255"/>
        <end position="256"/>
    </location>
    <ligand>
        <name>substrate</name>
    </ligand>
</feature>
<keyword evidence="8 15" id="KW-0285">Flavoprotein</keyword>
<feature type="binding site" evidence="15">
    <location>
        <begin position="69"/>
        <end position="73"/>
    </location>
    <ligand>
        <name>FMN</name>
        <dbReference type="ChEBI" id="CHEBI:58210"/>
    </ligand>
</feature>
<feature type="binding site" evidence="15">
    <location>
        <position position="73"/>
    </location>
    <ligand>
        <name>substrate</name>
    </ligand>
</feature>
<protein>
    <recommendedName>
        <fullName evidence="15">Dihydroorotate dehydrogenase (quinone)</fullName>
        <ecNumber evidence="15">1.3.5.2</ecNumber>
    </recommendedName>
    <alternativeName>
        <fullName evidence="15">DHOdehase</fullName>
        <shortName evidence="15">DHOD</shortName>
        <shortName evidence="15">DHODase</shortName>
    </alternativeName>
    <alternativeName>
        <fullName evidence="15">Dihydroorotate oxidase</fullName>
    </alternativeName>
</protein>
<dbReference type="Gene3D" id="3.20.20.70">
    <property type="entry name" value="Aldolase class I"/>
    <property type="match status" value="1"/>
</dbReference>
<dbReference type="InterPro" id="IPR005720">
    <property type="entry name" value="Dihydroorotate_DH_cat"/>
</dbReference>
<evidence type="ECO:0000256" key="4">
    <source>
        <dbReference type="ARBA" id="ARBA00004715"/>
    </source>
</evidence>
<dbReference type="InterPro" id="IPR005719">
    <property type="entry name" value="Dihydroorotate_DH_2"/>
</dbReference>
<dbReference type="PROSITE" id="PS00912">
    <property type="entry name" value="DHODEHASE_2"/>
    <property type="match status" value="1"/>
</dbReference>
<dbReference type="CDD" id="cd04738">
    <property type="entry name" value="DHOD_2_like"/>
    <property type="match status" value="1"/>
</dbReference>
<evidence type="ECO:0000256" key="12">
    <source>
        <dbReference type="ARBA" id="ARBA00023136"/>
    </source>
</evidence>
<keyword evidence="11 15" id="KW-0560">Oxidoreductase</keyword>
<evidence type="ECO:0000256" key="3">
    <source>
        <dbReference type="ARBA" id="ARBA00004370"/>
    </source>
</evidence>
<evidence type="ECO:0000256" key="7">
    <source>
        <dbReference type="ARBA" id="ARBA00011669"/>
    </source>
</evidence>
<dbReference type="NCBIfam" id="NF003645">
    <property type="entry name" value="PRK05286.1-2"/>
    <property type="match status" value="1"/>
</dbReference>
<feature type="binding site" evidence="15">
    <location>
        <begin position="118"/>
        <end position="122"/>
    </location>
    <ligand>
        <name>substrate</name>
    </ligand>
</feature>
<dbReference type="InterPro" id="IPR001295">
    <property type="entry name" value="Dihydroorotate_DH_CS"/>
</dbReference>
<dbReference type="InterPro" id="IPR050074">
    <property type="entry name" value="DHO_dehydrogenase"/>
</dbReference>
<dbReference type="EMBL" id="JAOQIO010000084">
    <property type="protein sequence ID" value="MCU6794811.1"/>
    <property type="molecule type" value="Genomic_DNA"/>
</dbReference>
<feature type="domain" description="Dihydroorotate dehydrogenase catalytic" evidence="16">
    <location>
        <begin position="52"/>
        <end position="348"/>
    </location>
</feature>
<evidence type="ECO:0000256" key="1">
    <source>
        <dbReference type="ARBA" id="ARBA00003125"/>
    </source>
</evidence>
<evidence type="ECO:0000256" key="10">
    <source>
        <dbReference type="ARBA" id="ARBA00022975"/>
    </source>
</evidence>
<comment type="caution">
    <text evidence="17">The sequence shown here is derived from an EMBL/GenBank/DDBJ whole genome shotgun (WGS) entry which is preliminary data.</text>
</comment>
<feature type="binding site" evidence="15">
    <location>
        <position position="147"/>
    </location>
    <ligand>
        <name>FMN</name>
        <dbReference type="ChEBI" id="CHEBI:58210"/>
    </ligand>
</feature>
<keyword evidence="15" id="KW-1003">Cell membrane</keyword>
<comment type="pathway">
    <text evidence="5 15">Pyrimidine metabolism; UMP biosynthesis via de novo pathway; orotate from (S)-dihydroorotate (quinone route): step 1/1.</text>
</comment>
<evidence type="ECO:0000313" key="18">
    <source>
        <dbReference type="Proteomes" id="UP001652445"/>
    </source>
</evidence>
<comment type="pathway">
    <text evidence="4">Pyrimidine metabolism; UMP biosynthesis via de novo pathway; orotate from (S)-dihydroorotate (NAD(+) route): step 1/1.</text>
</comment>
<dbReference type="NCBIfam" id="NF003652">
    <property type="entry name" value="PRK05286.2-5"/>
    <property type="match status" value="1"/>
</dbReference>
<keyword evidence="9 15" id="KW-0288">FMN</keyword>
<evidence type="ECO:0000256" key="15">
    <source>
        <dbReference type="HAMAP-Rule" id="MF_00225"/>
    </source>
</evidence>
<dbReference type="InterPro" id="IPR013785">
    <property type="entry name" value="Aldolase_TIM"/>
</dbReference>
<evidence type="ECO:0000256" key="2">
    <source>
        <dbReference type="ARBA" id="ARBA00003616"/>
    </source>
</evidence>
<comment type="cofactor">
    <cofactor evidence="15">
        <name>FMN</name>
        <dbReference type="ChEBI" id="CHEBI:58210"/>
    </cofactor>
    <text evidence="15">Binds 1 FMN per subunit.</text>
</comment>
<sequence>MLYRNMLKPLLFRMDAEKAHHLTIDGLHTASTIPGVNSLLEGLYGVKQTAALESTLWGIHFANPIGLAAGLDKNAKAVAGFSNLGFGFMEVGTVTPKPQAGNELPRLFRLPEDTALINRMGFNNVGIDVMAKHLEQTAKRTIPVAVNIGKNKLTPNEHAEDDYRACITRLYTYGDFFVVNISSPNTPDLRSLQHGDDLSRLLAAVQDEMKLQHQKHGGAAKPVLVKIAPDLGTDEITYMVQTIVASGVSGIIASNTTISREGLTHRHKGEAGGLSGKPLTERSTQLIHTLYELTEGKMPIIGSGGVFTAQHAYDKICAGASLVEIYTALIYEGPSLVRRLNEGLQQLLHKDGFANITEAVGSAHRHR</sequence>
<dbReference type="PROSITE" id="PS00911">
    <property type="entry name" value="DHODEHASE_1"/>
    <property type="match status" value="1"/>
</dbReference>
<evidence type="ECO:0000256" key="8">
    <source>
        <dbReference type="ARBA" id="ARBA00022630"/>
    </source>
</evidence>
<evidence type="ECO:0000259" key="16">
    <source>
        <dbReference type="Pfam" id="PF01180"/>
    </source>
</evidence>
<comment type="function">
    <text evidence="1 15">Catalyzes the conversion of dihydroorotate to orotate with quinone as electron acceptor.</text>
</comment>
<dbReference type="NCBIfam" id="TIGR01036">
    <property type="entry name" value="pyrD_sub2"/>
    <property type="match status" value="1"/>
</dbReference>
<dbReference type="Pfam" id="PF01180">
    <property type="entry name" value="DHO_dh"/>
    <property type="match status" value="1"/>
</dbReference>
<comment type="subunit">
    <text evidence="7">Heterotetramer of 2 PyrK and 2 PyrD type B subunits.</text>
</comment>
<organism evidence="17 18">
    <name type="scientific">Paenibacillus baimaensis</name>
    <dbReference type="NCBI Taxonomy" id="2982185"/>
    <lineage>
        <taxon>Bacteria</taxon>
        <taxon>Bacillati</taxon>
        <taxon>Bacillota</taxon>
        <taxon>Bacilli</taxon>
        <taxon>Bacillales</taxon>
        <taxon>Paenibacillaceae</taxon>
        <taxon>Paenibacillus</taxon>
    </lineage>
</organism>
<evidence type="ECO:0000256" key="6">
    <source>
        <dbReference type="ARBA" id="ARBA00005359"/>
    </source>
</evidence>
<comment type="similarity">
    <text evidence="6 15">Belongs to the dihydroorotate dehydrogenase family. Type 2 subfamily.</text>
</comment>
<dbReference type="PANTHER" id="PTHR48109">
    <property type="entry name" value="DIHYDROOROTATE DEHYDROGENASE (QUINONE), MITOCHONDRIAL-RELATED"/>
    <property type="match status" value="1"/>
</dbReference>
<feature type="binding site" evidence="15">
    <location>
        <position position="180"/>
    </location>
    <ligand>
        <name>substrate</name>
    </ligand>
</feature>
<evidence type="ECO:0000256" key="9">
    <source>
        <dbReference type="ARBA" id="ARBA00022643"/>
    </source>
</evidence>
<feature type="binding site" evidence="15">
    <location>
        <begin position="326"/>
        <end position="327"/>
    </location>
    <ligand>
        <name>FMN</name>
        <dbReference type="ChEBI" id="CHEBI:58210"/>
    </ligand>
</feature>
<reference evidence="17 18" key="1">
    <citation type="submission" date="2022-09" db="EMBL/GenBank/DDBJ databases">
        <authorList>
            <person name="Han X.L."/>
            <person name="Wang Q."/>
            <person name="Lu T."/>
        </authorList>
    </citation>
    <scope>NUCLEOTIDE SEQUENCE [LARGE SCALE GENOMIC DNA]</scope>
    <source>
        <strain evidence="17 18">WQ 127069</strain>
    </source>
</reference>
<evidence type="ECO:0000313" key="17">
    <source>
        <dbReference type="EMBL" id="MCU6794811.1"/>
    </source>
</evidence>
<name>A0ABT2UL27_9BACL</name>
<dbReference type="SUPFAM" id="SSF51395">
    <property type="entry name" value="FMN-linked oxidoreductases"/>
    <property type="match status" value="1"/>
</dbReference>
<accession>A0ABT2UL27</accession>
<comment type="catalytic activity">
    <reaction evidence="13 15">
        <text>(S)-dihydroorotate + a quinone = orotate + a quinol</text>
        <dbReference type="Rhea" id="RHEA:30187"/>
        <dbReference type="ChEBI" id="CHEBI:24646"/>
        <dbReference type="ChEBI" id="CHEBI:30839"/>
        <dbReference type="ChEBI" id="CHEBI:30864"/>
        <dbReference type="ChEBI" id="CHEBI:132124"/>
        <dbReference type="EC" id="1.3.5.2"/>
    </reaction>
</comment>
<keyword evidence="10 15" id="KW-0665">Pyrimidine biosynthesis</keyword>
<feature type="binding site" evidence="15">
    <location>
        <position position="226"/>
    </location>
    <ligand>
        <name>FMN</name>
        <dbReference type="ChEBI" id="CHEBI:58210"/>
    </ligand>
</feature>
<feature type="binding site" evidence="15">
    <location>
        <position position="254"/>
    </location>
    <ligand>
        <name>FMN</name>
        <dbReference type="ChEBI" id="CHEBI:58210"/>
    </ligand>
</feature>
<dbReference type="PANTHER" id="PTHR48109:SF4">
    <property type="entry name" value="DIHYDROOROTATE DEHYDROGENASE (QUINONE), MITOCHONDRIAL"/>
    <property type="match status" value="1"/>
</dbReference>
<feature type="active site" description="Nucleophile" evidence="15">
    <location>
        <position position="183"/>
    </location>
</feature>
<feature type="binding site" evidence="15">
    <location>
        <position position="305"/>
    </location>
    <ligand>
        <name>FMN</name>
        <dbReference type="ChEBI" id="CHEBI:58210"/>
    </ligand>
</feature>